<keyword evidence="3" id="KW-1003">Cell membrane</keyword>
<dbReference type="Pfam" id="PF00361">
    <property type="entry name" value="Proton_antipo_M"/>
    <property type="match status" value="1"/>
</dbReference>
<evidence type="ECO:0000259" key="9">
    <source>
        <dbReference type="Pfam" id="PF00361"/>
    </source>
</evidence>
<keyword evidence="4 7" id="KW-0812">Transmembrane</keyword>
<feature type="transmembrane region" description="Helical" evidence="8">
    <location>
        <begin position="83"/>
        <end position="103"/>
    </location>
</feature>
<dbReference type="GO" id="GO:0042773">
    <property type="term" value="P:ATP synthesis coupled electron transport"/>
    <property type="evidence" value="ECO:0007669"/>
    <property type="project" value="InterPro"/>
</dbReference>
<comment type="caution">
    <text evidence="10">The sequence shown here is derived from an EMBL/GenBank/DDBJ whole genome shotgun (WGS) entry which is preliminary data.</text>
</comment>
<feature type="transmembrane region" description="Helical" evidence="8">
    <location>
        <begin position="37"/>
        <end position="55"/>
    </location>
</feature>
<evidence type="ECO:0000256" key="6">
    <source>
        <dbReference type="ARBA" id="ARBA00023136"/>
    </source>
</evidence>
<accession>A0A2J6WI96</accession>
<dbReference type="GO" id="GO:0005886">
    <property type="term" value="C:plasma membrane"/>
    <property type="evidence" value="ECO:0007669"/>
    <property type="project" value="UniProtKB-SubCell"/>
</dbReference>
<dbReference type="GO" id="GO:0008137">
    <property type="term" value="F:NADH dehydrogenase (ubiquinone) activity"/>
    <property type="evidence" value="ECO:0007669"/>
    <property type="project" value="InterPro"/>
</dbReference>
<dbReference type="InterPro" id="IPR001750">
    <property type="entry name" value="ND/Mrp_TM"/>
</dbReference>
<keyword evidence="5 8" id="KW-1133">Transmembrane helix</keyword>
<reference evidence="10 11" key="1">
    <citation type="submission" date="2018-01" db="EMBL/GenBank/DDBJ databases">
        <title>Metagenomic assembled genomes from two thermal pools in the Uzon Caldera, Kamchatka, Russia.</title>
        <authorList>
            <person name="Wilkins L."/>
            <person name="Ettinger C."/>
        </authorList>
    </citation>
    <scope>NUCLEOTIDE SEQUENCE [LARGE SCALE GENOMIC DNA]</scope>
    <source>
        <strain evidence="10">ZAV-05</strain>
    </source>
</reference>
<comment type="similarity">
    <text evidence="2">Belongs to the CPA3 antiporters (TC 2.A.63) subunit D family.</text>
</comment>
<feature type="transmembrane region" description="Helical" evidence="8">
    <location>
        <begin position="115"/>
        <end position="135"/>
    </location>
</feature>
<evidence type="ECO:0000313" key="10">
    <source>
        <dbReference type="EMBL" id="PMP70080.1"/>
    </source>
</evidence>
<proteinExistence type="inferred from homology"/>
<dbReference type="AlphaFoldDB" id="A0A2J6WI96"/>
<evidence type="ECO:0000256" key="5">
    <source>
        <dbReference type="ARBA" id="ARBA00022989"/>
    </source>
</evidence>
<feature type="transmembrane region" description="Helical" evidence="8">
    <location>
        <begin position="213"/>
        <end position="231"/>
    </location>
</feature>
<feature type="domain" description="NADH:quinone oxidoreductase/Mrp antiporter transmembrane" evidence="9">
    <location>
        <begin position="136"/>
        <end position="431"/>
    </location>
</feature>
<dbReference type="InterPro" id="IPR003918">
    <property type="entry name" value="NADH_UbQ_OxRdtase"/>
</dbReference>
<organism evidence="10 11">
    <name type="scientific">Calditerrivibrio nitroreducens</name>
    <dbReference type="NCBI Taxonomy" id="477976"/>
    <lineage>
        <taxon>Bacteria</taxon>
        <taxon>Pseudomonadati</taxon>
        <taxon>Deferribacterota</taxon>
        <taxon>Deferribacteres</taxon>
        <taxon>Deferribacterales</taxon>
        <taxon>Calditerrivibrionaceae</taxon>
    </lineage>
</organism>
<evidence type="ECO:0000256" key="2">
    <source>
        <dbReference type="ARBA" id="ARBA00005346"/>
    </source>
</evidence>
<dbReference type="Proteomes" id="UP000242881">
    <property type="component" value="Unassembled WGS sequence"/>
</dbReference>
<dbReference type="PANTHER" id="PTHR42703:SF1">
    <property type="entry name" value="NA(+)_H(+) ANTIPORTER SUBUNIT D1"/>
    <property type="match status" value="1"/>
</dbReference>
<feature type="transmembrane region" description="Helical" evidence="8">
    <location>
        <begin position="141"/>
        <end position="159"/>
    </location>
</feature>
<feature type="transmembrane region" description="Helical" evidence="8">
    <location>
        <begin position="287"/>
        <end position="305"/>
    </location>
</feature>
<keyword evidence="6 8" id="KW-0472">Membrane</keyword>
<evidence type="ECO:0000313" key="11">
    <source>
        <dbReference type="Proteomes" id="UP000242881"/>
    </source>
</evidence>
<feature type="transmembrane region" description="Helical" evidence="8">
    <location>
        <begin position="343"/>
        <end position="363"/>
    </location>
</feature>
<feature type="transmembrane region" description="Helical" evidence="8">
    <location>
        <begin position="457"/>
        <end position="477"/>
    </location>
</feature>
<feature type="transmembrane region" description="Helical" evidence="8">
    <location>
        <begin position="384"/>
        <end position="406"/>
    </location>
</feature>
<feature type="transmembrane region" description="Helical" evidence="8">
    <location>
        <begin position="12"/>
        <end position="30"/>
    </location>
</feature>
<gene>
    <name evidence="10" type="ORF">C0187_05905</name>
</gene>
<dbReference type="PRINTS" id="PR01437">
    <property type="entry name" value="NUOXDRDTASE4"/>
</dbReference>
<feature type="transmembrane region" description="Helical" evidence="8">
    <location>
        <begin position="418"/>
        <end position="436"/>
    </location>
</feature>
<evidence type="ECO:0000256" key="1">
    <source>
        <dbReference type="ARBA" id="ARBA00004651"/>
    </source>
</evidence>
<evidence type="ECO:0000256" key="4">
    <source>
        <dbReference type="ARBA" id="ARBA00022692"/>
    </source>
</evidence>
<comment type="subcellular location">
    <subcellularLocation>
        <location evidence="1">Cell membrane</location>
        <topology evidence="1">Multi-pass membrane protein</topology>
    </subcellularLocation>
    <subcellularLocation>
        <location evidence="7">Membrane</location>
        <topology evidence="7">Multi-pass membrane protein</topology>
    </subcellularLocation>
</comment>
<protein>
    <submittedName>
        <fullName evidence="10">Cation:proton antiporter</fullName>
    </submittedName>
</protein>
<dbReference type="EMBL" id="PNIN01000058">
    <property type="protein sequence ID" value="PMP70080.1"/>
    <property type="molecule type" value="Genomic_DNA"/>
</dbReference>
<evidence type="ECO:0000256" key="8">
    <source>
        <dbReference type="SAM" id="Phobius"/>
    </source>
</evidence>
<dbReference type="PANTHER" id="PTHR42703">
    <property type="entry name" value="NADH DEHYDROGENASE"/>
    <property type="match status" value="1"/>
</dbReference>
<evidence type="ECO:0000256" key="7">
    <source>
        <dbReference type="RuleBase" id="RU000320"/>
    </source>
</evidence>
<feature type="transmembrane region" description="Helical" evidence="8">
    <location>
        <begin position="312"/>
        <end position="331"/>
    </location>
</feature>
<name>A0A2J6WI96_9BACT</name>
<evidence type="ECO:0000256" key="3">
    <source>
        <dbReference type="ARBA" id="ARBA00022475"/>
    </source>
</evidence>
<dbReference type="InterPro" id="IPR050586">
    <property type="entry name" value="CPA3_Na-H_Antiporter_D"/>
</dbReference>
<sequence>MSFNYNLNLPALVIVVPLVSSMIMVLVGIFNRKLVSYIFQLVAILTAIFSYHLILKVYNEGAIRYFFGNWAAPIGIEYHVDMFNAFCILVLSLIFAVMSFYFPKVVIKEIPKEKSHIFYAVTTLFMTGLLGITITGDLFNIYVFMEIASITAYALIAIGGKKESYVSSFNYLVLGTIGASFVVLGIGYLYMATGTLNLLDMQQRLVPMYDSKIVMVGAAFIFVGLSMKMALFPLHSWLPGAYADSPSPVSALMSATSTKVMAYVMVRFMYSVFTTSFDIKVLPVMDILFYMSIAAVISGSFLAIGQDNIKKMLAYSSVGQIGYIVMGATMQSSAGMIGGLYHFMTHAILKGGLFLVVGVIFYNMTTVKIVDLKGLYKKMPFTSFAFLIFALGMIGIPTTAGFISKWYLVKGALETGKIVGAVGILLSSLLTAIYFWRVVDNIFFYKPEGNIERLKEPLSLMIPTYALAFATFIFGVYPYQVIDYLEKVAKILMEIGK</sequence>
<feature type="transmembrane region" description="Helical" evidence="8">
    <location>
        <begin position="171"/>
        <end position="193"/>
    </location>
</feature>